<dbReference type="NCBIfam" id="NF038128">
    <property type="entry name" value="choice_anch_J"/>
    <property type="match status" value="1"/>
</dbReference>
<dbReference type="EMBL" id="JAQNDO010000001">
    <property type="protein sequence ID" value="MDC0740672.1"/>
    <property type="molecule type" value="Genomic_DNA"/>
</dbReference>
<accession>A0ABT5EFR5</accession>
<keyword evidence="2" id="KW-1185">Reference proteome</keyword>
<comment type="caution">
    <text evidence="1">The sequence shown here is derived from an EMBL/GenBank/DDBJ whole genome shotgun (WGS) entry which is preliminary data.</text>
</comment>
<dbReference type="Pfam" id="PF20773">
    <property type="entry name" value="InhA-like_MAM"/>
    <property type="match status" value="2"/>
</dbReference>
<dbReference type="Pfam" id="PF05345">
    <property type="entry name" value="He_PIG"/>
    <property type="match status" value="1"/>
</dbReference>
<organism evidence="1 2">
    <name type="scientific">Polyangium mundeleinium</name>
    <dbReference type="NCBI Taxonomy" id="2995306"/>
    <lineage>
        <taxon>Bacteria</taxon>
        <taxon>Pseudomonadati</taxon>
        <taxon>Myxococcota</taxon>
        <taxon>Polyangia</taxon>
        <taxon>Polyangiales</taxon>
        <taxon>Polyangiaceae</taxon>
        <taxon>Polyangium</taxon>
    </lineage>
</organism>
<sequence>MVSIGASCAVGELPVGEDAGSNEGGGGAGGSDLGPCGVDCSALETPQCTIAVCNIGQEIGPVNTCVVVPAPKGTACDDGKFCTSNDTCDSGSCVGGGTNQCGITPDPCSSVICYEDSKSCDVLPVNDGTACTPKDLCRINGVCKLGECLGEVKPCTFSPLSECNAVACDSATGKCVGTPDFTKDNKPCVLTGDPCMVNRTCAAGQCVGGAPKDCSALNVGCQRGVCDTMTGFCAPTPAAVGTFCLEGVAECQVGACDVKGVCVASLAADGSACNDYNSCTTADTCMAGACASGGPVADCVSYLHEGFETCPSDWTFGGDWECGKPSNVGPTAAYIGENVIATQVAGLYHVNQLFSTSVATSPAIDLTQAASPKLSFWAWDHTEGGTFDGWNLKVSTNGGQSFTDVTTVSPTYSLTIAGQAAWGGNHSAEGWQNYTADLSAYAGQSIRLRFAFRSDGAGVYPGVYIDEVVVAESLQIPLYITTTSPLTDVYSGMSYSAQVVKIGGTNNSEWSLKGGQNADWLTIGKTTGLLQGTPAAANVGPVTVTVRVEEPSLPSNFAEKTFTFNVKHDAYYTSFEGTCPDGWTLTGDWQCGVPTLVGPATAYLGTQCLATQLSTNYSDGQTWEGTTATSPDIDLTAAPSPTLTFRMWMDTEGSTYDGVHLEISNDGGMTYSVLNSVLPAYPLTIAGQPAWGGHQSAFGWQLMQADLSAYAGQIIRLRFAFRSDPTGNHPGVYLDDIFVD</sequence>
<dbReference type="InterPro" id="IPR015919">
    <property type="entry name" value="Cadherin-like_sf"/>
</dbReference>
<dbReference type="Gene3D" id="2.60.40.10">
    <property type="entry name" value="Immunoglobulins"/>
    <property type="match status" value="1"/>
</dbReference>
<name>A0ABT5EFR5_9BACT</name>
<dbReference type="RefSeq" id="WP_271930738.1">
    <property type="nucleotide sequence ID" value="NZ_JAQNDO010000001.1"/>
</dbReference>
<protein>
    <submittedName>
        <fullName evidence="1">Immune inhibitor A</fullName>
    </submittedName>
</protein>
<evidence type="ECO:0000313" key="1">
    <source>
        <dbReference type="EMBL" id="MDC0740672.1"/>
    </source>
</evidence>
<dbReference type="Proteomes" id="UP001221411">
    <property type="component" value="Unassembled WGS sequence"/>
</dbReference>
<dbReference type="InterPro" id="IPR013783">
    <property type="entry name" value="Ig-like_fold"/>
</dbReference>
<reference evidence="1 2" key="1">
    <citation type="submission" date="2022-11" db="EMBL/GenBank/DDBJ databases">
        <title>Minimal conservation of predation-associated metabolite biosynthetic gene clusters underscores biosynthetic potential of Myxococcota including descriptions for ten novel species: Archangium lansinium sp. nov., Myxococcus landrumus sp. nov., Nannocystis bai.</title>
        <authorList>
            <person name="Ahearne A."/>
            <person name="Stevens C."/>
            <person name="Dowd S."/>
        </authorList>
    </citation>
    <scope>NUCLEOTIDE SEQUENCE [LARGE SCALE GENOMIC DNA]</scope>
    <source>
        <strain evidence="1 2">RJM3</strain>
    </source>
</reference>
<dbReference type="Gene3D" id="2.60.120.200">
    <property type="match status" value="1"/>
</dbReference>
<dbReference type="Gene3D" id="2.60.120.260">
    <property type="entry name" value="Galactose-binding domain-like"/>
    <property type="match status" value="1"/>
</dbReference>
<dbReference type="SUPFAM" id="SSF49313">
    <property type="entry name" value="Cadherin-like"/>
    <property type="match status" value="1"/>
</dbReference>
<gene>
    <name evidence="1" type="ORF">POL67_04895</name>
</gene>
<evidence type="ECO:0000313" key="2">
    <source>
        <dbReference type="Proteomes" id="UP001221411"/>
    </source>
</evidence>
<proteinExistence type="predicted"/>